<evidence type="ECO:0000313" key="3">
    <source>
        <dbReference type="Proteomes" id="UP000260814"/>
    </source>
</evidence>
<reference evidence="2 3" key="1">
    <citation type="submission" date="2018-08" db="EMBL/GenBank/DDBJ databases">
        <title>A genome reference for cultivated species of the human gut microbiota.</title>
        <authorList>
            <person name="Zou Y."/>
            <person name="Xue W."/>
            <person name="Luo G."/>
        </authorList>
    </citation>
    <scope>NUCLEOTIDE SEQUENCE [LARGE SCALE GENOMIC DNA]</scope>
    <source>
        <strain evidence="2 3">OM06-2</strain>
    </source>
</reference>
<feature type="transmembrane region" description="Helical" evidence="1">
    <location>
        <begin position="12"/>
        <end position="31"/>
    </location>
</feature>
<feature type="transmembrane region" description="Helical" evidence="1">
    <location>
        <begin position="154"/>
        <end position="175"/>
    </location>
</feature>
<evidence type="ECO:0000313" key="2">
    <source>
        <dbReference type="EMBL" id="RGM84088.1"/>
    </source>
</evidence>
<dbReference type="AlphaFoldDB" id="A0A3E4Z3D0"/>
<keyword evidence="1" id="KW-0812">Transmembrane</keyword>
<feature type="transmembrane region" description="Helical" evidence="1">
    <location>
        <begin position="122"/>
        <end position="142"/>
    </location>
</feature>
<keyword evidence="1" id="KW-1133">Transmembrane helix</keyword>
<sequence length="182" mass="20275">MERLTTKDRLLLVGLFLLEAIIMFCIVPKANADEISVQVELVLGLSLALMISLAILIKHNRGKCKTMLSIFIVCAATYLQISYCSLFYEWGVVICVTLPVFQLTFGFLISKFSQSITDLCTGCFNLMFSAIWANQMVGFLWFHHESSDLETVGIASACALVGVVIVFMISIIMIMKFNPKVP</sequence>
<proteinExistence type="predicted"/>
<comment type="caution">
    <text evidence="2">The sequence shown here is derived from an EMBL/GenBank/DDBJ whole genome shotgun (WGS) entry which is preliminary data.</text>
</comment>
<feature type="transmembrane region" description="Helical" evidence="1">
    <location>
        <begin position="87"/>
        <end position="110"/>
    </location>
</feature>
<gene>
    <name evidence="2" type="ORF">DXB87_17335</name>
</gene>
<name>A0A3E4Z3D0_9BACT</name>
<protein>
    <submittedName>
        <fullName evidence="2">Uncharacterized protein</fullName>
    </submittedName>
</protein>
<organism evidence="2 3">
    <name type="scientific">Phocaeicola plebeius</name>
    <dbReference type="NCBI Taxonomy" id="310297"/>
    <lineage>
        <taxon>Bacteria</taxon>
        <taxon>Pseudomonadati</taxon>
        <taxon>Bacteroidota</taxon>
        <taxon>Bacteroidia</taxon>
        <taxon>Bacteroidales</taxon>
        <taxon>Bacteroidaceae</taxon>
        <taxon>Phocaeicola</taxon>
    </lineage>
</organism>
<evidence type="ECO:0000256" key="1">
    <source>
        <dbReference type="SAM" id="Phobius"/>
    </source>
</evidence>
<dbReference type="Proteomes" id="UP000260814">
    <property type="component" value="Unassembled WGS sequence"/>
</dbReference>
<feature type="transmembrane region" description="Helical" evidence="1">
    <location>
        <begin position="37"/>
        <end position="57"/>
    </location>
</feature>
<feature type="transmembrane region" description="Helical" evidence="1">
    <location>
        <begin position="64"/>
        <end position="81"/>
    </location>
</feature>
<accession>A0A3E4Z3D0</accession>
<dbReference type="RefSeq" id="WP_117703089.1">
    <property type="nucleotide sequence ID" value="NZ_QSTW01000049.1"/>
</dbReference>
<keyword evidence="1" id="KW-0472">Membrane</keyword>
<dbReference type="EMBL" id="QSTW01000049">
    <property type="protein sequence ID" value="RGM84088.1"/>
    <property type="molecule type" value="Genomic_DNA"/>
</dbReference>